<sequence length="577" mass="65381">MPATRQIAGLALGERVSGNSALMVSLESMYKTKCAARSVLQGNVKTVKCAKPHKGQFSNDDEEKGATSQEVASVLDTLSSSISQVKKTTDLGRSNDVPRVQTLNQITASDLLMIPAQVQAPTAAEEATTTDRDFDGSVFFFDYSHCNGKSLQAQVAELRQHPELLRSFQEEVAANKRKQILDERNRQNKLRMQHREQMMRSLSCSYAAKPIIENFPAYNKALISQGFYSPESQHMRALKHAQVLDAHIDNIYYRRDCLDADLLARKLLTIKKTSEKPILPQTFIKQRTELGQFVCFTARLALLFQVATNFCEIRMNNDYMTSAATIIQYTYRVHRAALIYKRTRASAVRIQRASLAFLNRLRRQKRQKALLNVRQFLLGLYMKNVWPAATIVHINAGNALLHELRLYKARKLARLELVVLLLAKIDRLDTFSRLRNIGYQAHLRELTLEANKKKKPGEGARKPPVQYSIEHFNPSPDDVEKDLLTPEILLIIARVYLTAAVQFHQSELEAVGYQNASADANKDDPISVLLLLPSYACSSALLKTARDNLPEFRVMLTEYLHTELDLLEFGPRFPDEC</sequence>
<dbReference type="EMBL" id="ACVC01000180">
    <property type="protein sequence ID" value="EFO62511.1"/>
    <property type="molecule type" value="Genomic_DNA"/>
</dbReference>
<evidence type="ECO:0000313" key="2">
    <source>
        <dbReference type="Proteomes" id="UP000008974"/>
    </source>
</evidence>
<protein>
    <recommendedName>
        <fullName evidence="3">IQ calmodulin-binding motif-containing protein</fullName>
    </recommendedName>
</protein>
<dbReference type="OMA" id="IRMNNDY"/>
<dbReference type="VEuPathDB" id="GiardiaDB:GLP15_1414"/>
<reference evidence="1 2" key="1">
    <citation type="journal article" date="2010" name="BMC Genomics">
        <title>Genome analysis and comparative genomics of a Giardia intestinalis assemblage E isolate.</title>
        <authorList>
            <person name="Jerlstrom-Hultqvist J."/>
            <person name="Franzen O."/>
            <person name="Ankarklev J."/>
            <person name="Xu F."/>
            <person name="Nohynkova E."/>
            <person name="Andersson J.O."/>
            <person name="Svard S.G."/>
            <person name="Andersson B."/>
        </authorList>
    </citation>
    <scope>NUCLEOTIDE SEQUENCE [LARGE SCALE GENOMIC DNA]</scope>
    <source>
        <strain evidence="1 2">P15</strain>
    </source>
</reference>
<comment type="caution">
    <text evidence="1">The sequence shown here is derived from an EMBL/GenBank/DDBJ whole genome shotgun (WGS) entry which is preliminary data.</text>
</comment>
<name>E1F4V3_GIAIA</name>
<dbReference type="OrthoDB" id="10256637at2759"/>
<dbReference type="AlphaFoldDB" id="E1F4V3"/>
<gene>
    <name evidence="1" type="ORF">GLP15_1414</name>
</gene>
<dbReference type="Proteomes" id="UP000008974">
    <property type="component" value="Unassembled WGS sequence"/>
</dbReference>
<proteinExistence type="predicted"/>
<evidence type="ECO:0008006" key="3">
    <source>
        <dbReference type="Google" id="ProtNLM"/>
    </source>
</evidence>
<accession>E1F4V3</accession>
<evidence type="ECO:0000313" key="1">
    <source>
        <dbReference type="EMBL" id="EFO62511.1"/>
    </source>
</evidence>
<organism evidence="1 2">
    <name type="scientific">Giardia intestinalis (strain P15)</name>
    <name type="common">Giardia lamblia</name>
    <dbReference type="NCBI Taxonomy" id="658858"/>
    <lineage>
        <taxon>Eukaryota</taxon>
        <taxon>Metamonada</taxon>
        <taxon>Diplomonadida</taxon>
        <taxon>Hexamitidae</taxon>
        <taxon>Giardiinae</taxon>
        <taxon>Giardia</taxon>
    </lineage>
</organism>